<evidence type="ECO:0000256" key="1">
    <source>
        <dbReference type="SAM" id="MobiDB-lite"/>
    </source>
</evidence>
<dbReference type="InterPro" id="IPR051082">
    <property type="entry name" value="Pentapeptide-BTB/POZ_domain"/>
</dbReference>
<name>A0A5Q6S4Y1_9ACTN</name>
<comment type="caution">
    <text evidence="2">The sequence shown here is derived from an EMBL/GenBank/DDBJ whole genome shotgun (WGS) entry which is preliminary data.</text>
</comment>
<reference evidence="2 3" key="1">
    <citation type="submission" date="2019-09" db="EMBL/GenBank/DDBJ databases">
        <title>Mumia zhuanghuii sp. nov. isolated from the intestinal contents of plateau pika (Ochotona curzoniae) in the Qinghai-Tibet plateau of China.</title>
        <authorList>
            <person name="Tian Z."/>
        </authorList>
    </citation>
    <scope>NUCLEOTIDE SEQUENCE [LARGE SCALE GENOMIC DNA]</scope>
    <source>
        <strain evidence="3">350</strain>
    </source>
</reference>
<dbReference type="Proteomes" id="UP000307768">
    <property type="component" value="Unassembled WGS sequence"/>
</dbReference>
<protein>
    <submittedName>
        <fullName evidence="2">Pentapeptide repeat-containing protein</fullName>
    </submittedName>
</protein>
<evidence type="ECO:0000313" key="3">
    <source>
        <dbReference type="Proteomes" id="UP000307768"/>
    </source>
</evidence>
<dbReference type="AlphaFoldDB" id="A0A5Q6S4Y1"/>
<dbReference type="Pfam" id="PF13599">
    <property type="entry name" value="Pentapeptide_4"/>
    <property type="match status" value="1"/>
</dbReference>
<sequence length="249" mass="26831">MRRFLPGRSDAVPAYDLTGPGPGFVVGPRPYAARTRAGDVGLPRGSPVGTTRRTTRAPQLDPLPVEHLEDGAVEEIRPSADLESQAFRDLTVDTVDLAGARLRESLLERVNVAVLRGPRAVLRDVRIDGGRIGSADLYDSEWDSVRITGCKLSFVNLRGAKLRDVVFEDCVIDELDLVQATAVRVSFAGCTIARLDVQHTASTDVDLRGAELREIVGVTSLRGMTISPLQLALLAPLLADSLGIRVEDA</sequence>
<gene>
    <name evidence="2" type="ORF">FE697_005485</name>
</gene>
<proteinExistence type="predicted"/>
<evidence type="ECO:0000313" key="2">
    <source>
        <dbReference type="EMBL" id="KAA1425310.1"/>
    </source>
</evidence>
<dbReference type="Gene3D" id="2.160.20.80">
    <property type="entry name" value="E3 ubiquitin-protein ligase SopA"/>
    <property type="match status" value="1"/>
</dbReference>
<dbReference type="OrthoDB" id="2579959at2"/>
<accession>A0A5Q6S4Y1</accession>
<feature type="region of interest" description="Disordered" evidence="1">
    <location>
        <begin position="35"/>
        <end position="56"/>
    </location>
</feature>
<dbReference type="EMBL" id="VDFQ02000001">
    <property type="protein sequence ID" value="KAA1425310.1"/>
    <property type="molecule type" value="Genomic_DNA"/>
</dbReference>
<dbReference type="SUPFAM" id="SSF141571">
    <property type="entry name" value="Pentapeptide repeat-like"/>
    <property type="match status" value="1"/>
</dbReference>
<dbReference type="InterPro" id="IPR001646">
    <property type="entry name" value="5peptide_repeat"/>
</dbReference>
<organism evidence="2 3">
    <name type="scientific">Mumia zhuanghuii</name>
    <dbReference type="NCBI Taxonomy" id="2585211"/>
    <lineage>
        <taxon>Bacteria</taxon>
        <taxon>Bacillati</taxon>
        <taxon>Actinomycetota</taxon>
        <taxon>Actinomycetes</taxon>
        <taxon>Propionibacteriales</taxon>
        <taxon>Nocardioidaceae</taxon>
        <taxon>Mumia</taxon>
    </lineage>
</organism>
<dbReference type="PANTHER" id="PTHR14136:SF17">
    <property type="entry name" value="BTB_POZ DOMAIN-CONTAINING PROTEIN KCTD9"/>
    <property type="match status" value="1"/>
</dbReference>
<dbReference type="PANTHER" id="PTHR14136">
    <property type="entry name" value="BTB_POZ DOMAIN-CONTAINING PROTEIN KCTD9"/>
    <property type="match status" value="1"/>
</dbReference>